<dbReference type="AlphaFoldDB" id="A0A1Y2MDB1"/>
<feature type="region of interest" description="Disordered" evidence="1">
    <location>
        <begin position="1"/>
        <end position="24"/>
    </location>
</feature>
<protein>
    <submittedName>
        <fullName evidence="2">Uncharacterized protein</fullName>
    </submittedName>
</protein>
<dbReference type="Proteomes" id="UP000193240">
    <property type="component" value="Unassembled WGS sequence"/>
</dbReference>
<sequence length="94" mass="10402">MTLRFSATTDGPLGLPGGQNNTGLPLKDDQLPNLRSLELKHILIDSFLAGFIANHRSLLEEVRFEKCYSGLVYNDVFEDVALSWGAFFSVIADN</sequence>
<dbReference type="EMBL" id="KZ107838">
    <property type="protein sequence ID" value="OSS54070.1"/>
    <property type="molecule type" value="Genomic_DNA"/>
</dbReference>
<evidence type="ECO:0000256" key="1">
    <source>
        <dbReference type="SAM" id="MobiDB-lite"/>
    </source>
</evidence>
<gene>
    <name evidence="2" type="ORF">B5807_00085</name>
</gene>
<reference evidence="2 3" key="1">
    <citation type="journal article" date="2017" name="Genome Announc.">
        <title>Genome sequence of the saprophytic ascomycete Epicoccum nigrum ICMP 19927 strain isolated from New Zealand.</title>
        <authorList>
            <person name="Fokin M."/>
            <person name="Fleetwood D."/>
            <person name="Weir B.S."/>
            <person name="Villas-Boas S.G."/>
        </authorList>
    </citation>
    <scope>NUCLEOTIDE SEQUENCE [LARGE SCALE GENOMIC DNA]</scope>
    <source>
        <strain evidence="2 3">ICMP 19927</strain>
    </source>
</reference>
<proteinExistence type="predicted"/>
<keyword evidence="3" id="KW-1185">Reference proteome</keyword>
<dbReference type="InParanoid" id="A0A1Y2MDB1"/>
<name>A0A1Y2MDB1_EPING</name>
<accession>A0A1Y2MDB1</accession>
<organism evidence="2 3">
    <name type="scientific">Epicoccum nigrum</name>
    <name type="common">Soil fungus</name>
    <name type="synonym">Epicoccum purpurascens</name>
    <dbReference type="NCBI Taxonomy" id="105696"/>
    <lineage>
        <taxon>Eukaryota</taxon>
        <taxon>Fungi</taxon>
        <taxon>Dikarya</taxon>
        <taxon>Ascomycota</taxon>
        <taxon>Pezizomycotina</taxon>
        <taxon>Dothideomycetes</taxon>
        <taxon>Pleosporomycetidae</taxon>
        <taxon>Pleosporales</taxon>
        <taxon>Pleosporineae</taxon>
        <taxon>Didymellaceae</taxon>
        <taxon>Epicoccum</taxon>
    </lineage>
</organism>
<evidence type="ECO:0000313" key="3">
    <source>
        <dbReference type="Proteomes" id="UP000193240"/>
    </source>
</evidence>
<evidence type="ECO:0000313" key="2">
    <source>
        <dbReference type="EMBL" id="OSS54070.1"/>
    </source>
</evidence>